<dbReference type="InterPro" id="IPR009081">
    <property type="entry name" value="PP-bd_ACP"/>
</dbReference>
<comment type="cofactor">
    <cofactor evidence="1">
        <name>pantetheine 4'-phosphate</name>
        <dbReference type="ChEBI" id="CHEBI:47942"/>
    </cofactor>
</comment>
<dbReference type="CDD" id="cd17643">
    <property type="entry name" value="A_NRPS_Cytc1-like"/>
    <property type="match status" value="1"/>
</dbReference>
<dbReference type="Pfam" id="PF00668">
    <property type="entry name" value="Condensation"/>
    <property type="match status" value="6"/>
</dbReference>
<dbReference type="GO" id="GO:0017000">
    <property type="term" value="P:antibiotic biosynthetic process"/>
    <property type="evidence" value="ECO:0007669"/>
    <property type="project" value="UniProtKB-KW"/>
</dbReference>
<dbReference type="Gene3D" id="3.40.50.12780">
    <property type="entry name" value="N-terminal domain of ligase-like"/>
    <property type="match status" value="2"/>
</dbReference>
<dbReference type="OrthoDB" id="3671989at2"/>
<dbReference type="SUPFAM" id="SSF56801">
    <property type="entry name" value="Acetyl-CoA synthetase-like"/>
    <property type="match status" value="4"/>
</dbReference>
<dbReference type="FunFam" id="1.10.1200.10:FF:000016">
    <property type="entry name" value="Non-ribosomal peptide synthase"/>
    <property type="match status" value="1"/>
</dbReference>
<dbReference type="FunFam" id="3.30.559.10:FF:000012">
    <property type="entry name" value="Non-ribosomal peptide synthetase"/>
    <property type="match status" value="1"/>
</dbReference>
<dbReference type="SMART" id="SM00823">
    <property type="entry name" value="PKS_PP"/>
    <property type="match status" value="4"/>
</dbReference>
<keyword evidence="5" id="KW-0045">Antibiotic biosynthesis</keyword>
<dbReference type="InterPro" id="IPR020845">
    <property type="entry name" value="AMP-binding_CS"/>
</dbReference>
<protein>
    <submittedName>
        <fullName evidence="8">Non-ribosomal peptide synthase protein (TIGR01720 family)/amino acid adenylation domain-containing protein</fullName>
    </submittedName>
</protein>
<evidence type="ECO:0000256" key="5">
    <source>
        <dbReference type="ARBA" id="ARBA00023194"/>
    </source>
</evidence>
<dbReference type="InterPro" id="IPR023213">
    <property type="entry name" value="CAT-like_dom_sf"/>
</dbReference>
<dbReference type="CDD" id="cd19540">
    <property type="entry name" value="LCL_NRPS-like"/>
    <property type="match status" value="2"/>
</dbReference>
<dbReference type="GO" id="GO:0003824">
    <property type="term" value="F:catalytic activity"/>
    <property type="evidence" value="ECO:0007669"/>
    <property type="project" value="InterPro"/>
</dbReference>
<keyword evidence="9" id="KW-1185">Reference proteome</keyword>
<dbReference type="CDD" id="cd17646">
    <property type="entry name" value="A_NRPS_AB3403-like"/>
    <property type="match status" value="1"/>
</dbReference>
<dbReference type="SUPFAM" id="SSF47336">
    <property type="entry name" value="ACP-like"/>
    <property type="match status" value="4"/>
</dbReference>
<dbReference type="PROSITE" id="PS00455">
    <property type="entry name" value="AMP_BINDING"/>
    <property type="match status" value="4"/>
</dbReference>
<dbReference type="SUPFAM" id="SSF52777">
    <property type="entry name" value="CoA-dependent acyltransferases"/>
    <property type="match status" value="12"/>
</dbReference>
<dbReference type="InterPro" id="IPR020806">
    <property type="entry name" value="PKS_PP-bd"/>
</dbReference>
<evidence type="ECO:0000256" key="4">
    <source>
        <dbReference type="ARBA" id="ARBA00022737"/>
    </source>
</evidence>
<dbReference type="PROSITE" id="PS00012">
    <property type="entry name" value="PHOSPHOPANTETHEINE"/>
    <property type="match status" value="4"/>
</dbReference>
<dbReference type="FunFam" id="2.30.38.10:FF:000001">
    <property type="entry name" value="Non-ribosomal peptide synthetase PvdI"/>
    <property type="match status" value="2"/>
</dbReference>
<dbReference type="EMBL" id="RJKE01000001">
    <property type="protein sequence ID" value="ROO87214.1"/>
    <property type="molecule type" value="Genomic_DNA"/>
</dbReference>
<dbReference type="GO" id="GO:0044550">
    <property type="term" value="P:secondary metabolite biosynthetic process"/>
    <property type="evidence" value="ECO:0007669"/>
    <property type="project" value="UniProtKB-ARBA"/>
</dbReference>
<comment type="caution">
    <text evidence="8">The sequence shown here is derived from an EMBL/GenBank/DDBJ whole genome shotgun (WGS) entry which is preliminary data.</text>
</comment>
<dbReference type="NCBIfam" id="NF003417">
    <property type="entry name" value="PRK04813.1"/>
    <property type="match status" value="4"/>
</dbReference>
<name>A0A3N1D118_9ACTN</name>
<dbReference type="InterPro" id="IPR006162">
    <property type="entry name" value="Ppantetheine_attach_site"/>
</dbReference>
<dbReference type="FunFam" id="3.40.50.980:FF:000002">
    <property type="entry name" value="Enterobactin synthetase component F"/>
    <property type="match status" value="1"/>
</dbReference>
<dbReference type="FunFam" id="3.40.50.12780:FF:000012">
    <property type="entry name" value="Non-ribosomal peptide synthetase"/>
    <property type="match status" value="2"/>
</dbReference>
<dbReference type="InterPro" id="IPR001242">
    <property type="entry name" value="Condensation_dom"/>
</dbReference>
<evidence type="ECO:0000313" key="9">
    <source>
        <dbReference type="Proteomes" id="UP000272400"/>
    </source>
</evidence>
<evidence type="ECO:0000256" key="2">
    <source>
        <dbReference type="ARBA" id="ARBA00022450"/>
    </source>
</evidence>
<keyword evidence="3" id="KW-0597">Phosphoprotein</keyword>
<evidence type="ECO:0000256" key="6">
    <source>
        <dbReference type="SAM" id="MobiDB-lite"/>
    </source>
</evidence>
<accession>A0A3N1D118</accession>
<dbReference type="InterPro" id="IPR010071">
    <property type="entry name" value="AA_adenyl_dom"/>
</dbReference>
<dbReference type="NCBIfam" id="TIGR01733">
    <property type="entry name" value="AA-adenyl-dom"/>
    <property type="match status" value="4"/>
</dbReference>
<evidence type="ECO:0000313" key="8">
    <source>
        <dbReference type="EMBL" id="ROO87214.1"/>
    </source>
</evidence>
<keyword evidence="4" id="KW-0677">Repeat</keyword>
<evidence type="ECO:0000256" key="1">
    <source>
        <dbReference type="ARBA" id="ARBA00001957"/>
    </source>
</evidence>
<dbReference type="Gene3D" id="3.40.50.980">
    <property type="match status" value="4"/>
</dbReference>
<dbReference type="InterPro" id="IPR036736">
    <property type="entry name" value="ACP-like_sf"/>
</dbReference>
<organism evidence="8 9">
    <name type="scientific">Actinocorallia herbida</name>
    <dbReference type="NCBI Taxonomy" id="58109"/>
    <lineage>
        <taxon>Bacteria</taxon>
        <taxon>Bacillati</taxon>
        <taxon>Actinomycetota</taxon>
        <taxon>Actinomycetes</taxon>
        <taxon>Streptosporangiales</taxon>
        <taxon>Thermomonosporaceae</taxon>
        <taxon>Actinocorallia</taxon>
    </lineage>
</organism>
<feature type="domain" description="Carrier" evidence="7">
    <location>
        <begin position="988"/>
        <end position="1062"/>
    </location>
</feature>
<evidence type="ECO:0000256" key="3">
    <source>
        <dbReference type="ARBA" id="ARBA00022553"/>
    </source>
</evidence>
<dbReference type="GO" id="GO:0008610">
    <property type="term" value="P:lipid biosynthetic process"/>
    <property type="evidence" value="ECO:0007669"/>
    <property type="project" value="UniProtKB-ARBA"/>
</dbReference>
<dbReference type="Gene3D" id="3.30.559.10">
    <property type="entry name" value="Chloramphenicol acetyltransferase-like domain"/>
    <property type="match status" value="6"/>
</dbReference>
<dbReference type="Pfam" id="PF13193">
    <property type="entry name" value="AMP-binding_C"/>
    <property type="match status" value="3"/>
</dbReference>
<evidence type="ECO:0000259" key="7">
    <source>
        <dbReference type="PROSITE" id="PS50075"/>
    </source>
</evidence>
<dbReference type="Gene3D" id="3.30.300.30">
    <property type="match status" value="4"/>
</dbReference>
<dbReference type="Gene3D" id="2.30.38.10">
    <property type="entry name" value="Luciferase, Domain 3"/>
    <property type="match status" value="2"/>
</dbReference>
<dbReference type="InterPro" id="IPR045851">
    <property type="entry name" value="AMP-bd_C_sf"/>
</dbReference>
<feature type="domain" description="Carrier" evidence="7">
    <location>
        <begin position="4588"/>
        <end position="4662"/>
    </location>
</feature>
<dbReference type="FunFam" id="3.30.300.30:FF:000010">
    <property type="entry name" value="Enterobactin synthetase component F"/>
    <property type="match status" value="2"/>
</dbReference>
<keyword evidence="2" id="KW-0596">Phosphopantetheine</keyword>
<dbReference type="InterPro" id="IPR025110">
    <property type="entry name" value="AMP-bd_C"/>
</dbReference>
<dbReference type="InterPro" id="IPR042099">
    <property type="entry name" value="ANL_N_sf"/>
</dbReference>
<dbReference type="RefSeq" id="WP_123666523.1">
    <property type="nucleotide sequence ID" value="NZ_RJKE01000001.1"/>
</dbReference>
<dbReference type="Gene3D" id="3.30.559.30">
    <property type="entry name" value="Nonribosomal peptide synthetase, condensation domain"/>
    <property type="match status" value="6"/>
</dbReference>
<dbReference type="Pfam" id="PF00550">
    <property type="entry name" value="PP-binding"/>
    <property type="match status" value="4"/>
</dbReference>
<feature type="domain" description="Carrier" evidence="7">
    <location>
        <begin position="3544"/>
        <end position="3619"/>
    </location>
</feature>
<dbReference type="GO" id="GO:0072330">
    <property type="term" value="P:monocarboxylic acid biosynthetic process"/>
    <property type="evidence" value="ECO:0007669"/>
    <property type="project" value="UniProtKB-ARBA"/>
</dbReference>
<dbReference type="InterPro" id="IPR010060">
    <property type="entry name" value="NRPS_synth"/>
</dbReference>
<gene>
    <name evidence="8" type="ORF">EDD29_4808</name>
</gene>
<sequence length="5209" mass="543749">MSAGGSPIEDILPLSPLQKGLLFHSVLDDGAAAESVDVYVAQLVVDFAGPFDAARMRRAVNALAARHTALRSAFALDVGDPVQLVLRSVEVPWTEVDVAGPDAEDRARAVVEADRTRRFDLTEPPLIRATVVRLGPQAHRFVLTNHHIVLDGWSTPLLMRDLFALYAADGADPRLPYAAPYRDHLAWLAGRDRAAALAAWRTALDGVEEPTLLTPSTRDAPALLPAEHVETLPAALGDGLAELARSLGVTVNTLVQVAWGLLTARLTGRDDVLFGATVSGRPADLPGVESMVGLFINTLPVRIGLRAGESVAALAARVQGEQADLLDHQHVGLADLQQAAGFGTGELFDCLVVFESFPFDNAAIDAALTAGGLRVAGVHRPISTHYPLTLMVMPSADGLEVTLKYRPDVRSAEGARELVARFRRVLAGLVADPTAPAASLEPLAEDETAALVGRALAGTALAVPDTTLATAFETVADRAPDAVAIEDGDRTLTYAELDGRANALAARLAALGAGPERLVAVLLPRSADLVVAALAALKTGAAYLPIDPGYPAERIAFTLSDAEPVAVVALDDLALPAGAPPRLAPDGRSTPERPARADRADAAAYVIYTSGSTGAPKGAVVPHRAVAALLAAARERFAFGADDVWTLFHSFAFDFSVWETWGPLLHGGRLVVVSHADSRSPDDLLALLSRHRVTVLNQTPSAFYQLASADADRPGTPLALRTVVFGGEALDPARLADWHARRPDGPRLVNMYGITETTVHVTFRALDRAAFSSPSSVIGRGLPGFGVHLLDPALRPVPDGAPGELYLSGPQLARGYLGRPALTATRFVADPFGAPGSRLYRTGDRARWTSSGELEYLGRADDQVKIRGFRIEPGEVESALAAVPGVTGAAVTVRSVPLGTGARPHGGPGFAGASAHRSVPSIRVLAGYYTGDADPRDVREALAARLPEHMVPAALTPLDAFPLTANGKLDRRALPDPDLSSGRTAGRAPADDTERLLAGLFADLLGHESVGADESFFDLGGDSIVSIQLVSRARAAGLGLTPRQVFELRTVAELAAVARPAAQAAPAEAATGAVPLTPIMRAFLERGGPFERFSQAVLVPVEPGTAYERVESAVQAVLDRHDLLRAVFPDGADHLVVRPAGSVAAGAVLLRVPLEGTGAAEAVRREHAAAVARLARTEGVMARATWLDGGAAAPGGLLLTCHHVVTDGISCRILAGDLAAALAEPGKALPEVPTSFRAWALGLDAAARDRAGEPDLWRGIVAAGDPALGVRPFDPRRDTRATVRTVSLTLPGDLSAAVVGDVPAAFHAGADDVLLAALGLAVARWRADRGQDVPSVLVNIEAHGREQQLVPDADLSRTVGWFTTQYPVRLDAAGLDLDAAFGAGPEATDMVKRVKEHLRTLPDRGAGYGLVRFLGGAEGPWPEPQILFNYVGRAARAEADPLGFAAIAFGGIAPAADPGLPAGAALVFNVAAVDGRDGTELVIRAQFPAALFTDAEVAGLAGLWRDALAAVVLRVRRDGAGGRTPSDLPLVRAAQADVELWEAAHPALSDVLPLSPLQEGLLFHARFDADAEDLYAVQLVVDLRGPLDFARLRDAARALLDRHPVLRTVFADTRAGEPVQIVTEGVEPLLTRLDLAAEDLSGFLEADRRAPFDLTRAPLLRLTLLRLGDGDHRLVVTNHHLVLDGWSTPLVVRDLFALYEAAEEADLPERSRPYRDFLAWLARRDRAEARAAWAEVLDGAEGPTLVAGPGAGDGVVPPSEVHDVIPPALTARLARTARATGVTLNTLLSTAWGVALGRITGTSDVVFGMTVSGRPPELAGVESMVGLFINTVPVRVRWTPGDTAADLLTRLQDAQTRVLDHQYLGLTEIQEAAGADGRLFDTLMVFETFPLDTADLLDPARAGGLSAEVGWSRGFTHYPLTLMLMPDGDLLRVKLEYRADLYADDAAAVILRRVLSVLEALAEGVPLHRLDTLTPGERTGLRAWSGAEAGPAGTGTLPGLWAAQTARTPDAVAVTGPDGSRTFADLDARAERLAAHLAAMGAGPESRVAVAVPRSAATVVAMLAVWKTGAATVPLDPAHPPARVAAILAEARPALLLTAHGTGLHAPDLPVVLVDDPESWTPGRSPAGPVGPDTAAYVVFTSGSTGRPKGVVASHGGAVNLALAHRAAVMDDARTRLGRPLRVLNLLSFAFDGSVDPLVWMFAGHEMHVLPDALMGDSGEIVRYVRENRIDFLDAPPSLLELLLADGLLTGDHRPSVVATGAEAVGPGVWNALAEADGVTALNFYGPTECTVDATWTPILPGAAPHIGRPVAGLGAYVLDAGLALAPVGAPGELYVSGAGLARGYLDRPGETAARFVADPFGSGGRLYRTGDLVRWTPDGTLEFLGRTDDQVKIRGFRIEPGEVEAALVALPGVAQAVVLVRADDGTDRLTGYVTPAEGTTLDAAALRAALRDRLPGHLVPEAVVVLDAFPVSPHGKLDRRALPAPAREAAAGRKPGTETERLVARLFADVLGVAEVGADDSFFALGGHSLLATRLISRVRAERGGAVSIRAVFDAPTVAGLAAHLDASAADTARPALVRAARPAALPPSAAQRRLWFLDRLEGPSSTYNLPFAMRLTGPLDTAALRGAFTEVTARHESLRTVFPDAGGVPVQLVRTDAEVPFAIADATEEGLSEAVRAFCAAPFALETDLPIRVLLLRLAAADHVLAFVVHHIAGDEGSTGPLLRDLSAAYAARLSGGGTRPAGLPVQYADYTLWQEALLGTPERPAPLAERQLAHWKAALADLPEAIELPADRPRPIVPAAGGGRVRAEIPAGTLAALRPLLAETGASELMLVHAAVAVLLHKLGAGTDIPLGALVSGRSEPALEPLVGFFVNTVVLRIDLSGDPTPREVLRRVRAAALDAYAHADVPFDAVVEAVNPPRAAGRHPLFQTLVDYWNPAGDDPGLTGLDVAPLAPPAPATAKFDLGLSFTADRETGALLGSAEYDADLFDEATVAGLLDRLARVLAGMAALPDRPLSALDTLSDDERHTLLDVWGGTDLPASGTIPELWNGQVRAAYSATALVGQDGAVSFGAADVRADRLAGHLAALGAGPEERVAVALPRSAAAVTAMLAVWKTGAATVPLDPSHPAERLAAILAEARPRLVLTTRALAGSFAPGTALVFADEPASWTGGATPAGPVGSDAAAYVVFTSGSTGRPKGVVAAHGGVANLVAAHRSAVMDPATGAAGRRLRVLNLLSFAFDGSVDPLAWLLAGHEMHVLPDALMGDAAGIVGYVREHRIDFLDVPPSLLDPLLAEGLLTGEHRPSVVATGAEAVGPALWRDLAAVDGVTALNFYGPTECTVDATWTPILPGEAPHIGGPVAGLSVRVLDAGLAPVPAGVPGELYVSGAGLARGYLDRPGETAARFVADPFGTGGRLYRTGDLVRWTAAGTLEFLGRGDDQVKIRGFRIEPGEVEAALTALPEVAQAAVVARTDGAVTRLVGYVTPAAGAAVDPADVRARLRTTLPGHLVPAAVVVLGAFPRSPHGKLDRAALPVPEFTGGGAVVRTASERLVARLFGAVLDVTGAGPDDSFFDLGGHSLLATRLLALLRAETGRSLPVRTVFDDPTVAGLAAALDRAAPEDTGAVLASRPRPARLPLSPAQARLWFLHRLEGPSGTYNVPFAARLRGPLDTAALTAALADVVARHETLRTVFPDDDGTPYQRILPPGPVAVPVLEAAEADLDGLVAEIAARPFDLEHAPPLRAGLLRRAADDHVLVLVVHHIAGDDWSTGPLLADLSAAYRARSAGAAPGWDPLPVQYADYTLWQDEVLGRADDPGSALAGHLAHWKAALAGLPEELALPTDRTKRGGPGGLVSFPVPAVTVAGLRALARSAGASEFMVVQAAVGTLLHRLGAGTDLPLGALSAGRDDAALHDLVGFFVNTVVLRTDVSGDPTARALLGRVRETALDAYAHAAAPFDRVVEAVNPPRAAGRHPLFQAMVDFRTDGPRHPGLPGIDVEVLSGGGTEAGAKFDLAVNFGPLPDGSYDGTIEYDSGLFDKESVEVLAARLGRILTAFAEDPDTRLSRIDVLDPAERRRLVTEWNATAAPVPEVTVPGLFAAQAARTPGAPAVVDGDRVLSYADLDRRADEVAAALLTLGTGAEDIVGVHLDRSADLVAVLLGIQRTGAAFVPLEPAWPDRRYADVHATARLRAVVSLTGDGLPEGVPVLRTGDIGPADRPVVPAPLHGDGLAYVIYTSGSTGTPKGAMICHRAIAARLLWQETMLGFGPGDAALFKAPLGFDISVNEIFLPLVTGATVVVAEPGGERDVEYLLDLIVRHRVSFTYLVASMLDMLLQLDGITAAVPTLKHVWCGGEALTPDLFARFRRTLDAVMYHGYGPAEATIGVSHQFYRDGEERHGISIGRPNPNTRIHVLDAALEPVPVGVQGELYTGGLPLGRGYVGDPGQTAAKFVADPWTPGARLYRTGDLARWAPDGTLEFLGRADHQVKIRGMRVELQEIEAALGEHPAVRQAVVVVHRNAAGADRLIGHTVTRAGSAFDAAELRAWALARLPEHMVPDVFTHLPVFPLMPSGKVDRRALPEPETETTSRAAGTQTEELVCGIVADLLALETAGPDDAFFALGGDSIVSIRLVSRLRAAGLTASPRDVFEHRTLGDLAAALEARPRRDKTPAPTAHAATGPVPLTPLMREVLARDGLRPRFTQTTVLEAPDVLDPSALASALGTLLARHDVLRAVVTPDGDGWSLRIPVNEADPAGSAGGRANDGSGAGAGPAVTADATLTACAATDDPGPAEPGGRSGGPAALLRRVEAGPWGAPEAQALVVREMAGAAERLDPGRGVLLQAVWFDGGGHGGRLGLVVHHLAVDAVSWGVLVPDLAAAYAAALAGTEADLGPAGTPFRHWALGLVEAAAQPARVAELPVWKAMTEAEGAPLGARPLDPAVDVGETLDTVRVAVPVETARAVLAEVPEAFYAGIDDVLLAAVGVAVAARTGHSSVRVSLEGHGREEEAVAGAEVSRTVGWFTSKYPVALDLGGIDAQDVLAGGPDAGRAVKAVKESLRSVPDRGLGYGLLRHLNPVTAPELADAPEPPILFNYLGRFGGGAPDGPWTEAAEFAALTGVDDPAAPAAAALEVTVLAEDTAAGPVLRASWTYPSGLFARWEVEALAEDWTAALDGLAAHVSGDGPVGGHTPSDMALVSLDQDLLDSFDERWRTS</sequence>
<dbReference type="PANTHER" id="PTHR45527">
    <property type="entry name" value="NONRIBOSOMAL PEPTIDE SYNTHETASE"/>
    <property type="match status" value="1"/>
</dbReference>
<dbReference type="GO" id="GO:0043041">
    <property type="term" value="P:amino acid activation for nonribosomal peptide biosynthetic process"/>
    <property type="evidence" value="ECO:0007669"/>
    <property type="project" value="TreeGrafter"/>
</dbReference>
<feature type="domain" description="Carrier" evidence="7">
    <location>
        <begin position="2495"/>
        <end position="2570"/>
    </location>
</feature>
<dbReference type="CDD" id="cd19543">
    <property type="entry name" value="DCL_NRPS"/>
    <property type="match status" value="1"/>
</dbReference>
<feature type="region of interest" description="Disordered" evidence="6">
    <location>
        <begin position="969"/>
        <end position="990"/>
    </location>
</feature>
<dbReference type="Gene3D" id="1.10.1200.10">
    <property type="entry name" value="ACP-like"/>
    <property type="match status" value="4"/>
</dbReference>
<proteinExistence type="predicted"/>
<dbReference type="GO" id="GO:0031177">
    <property type="term" value="F:phosphopantetheine binding"/>
    <property type="evidence" value="ECO:0007669"/>
    <property type="project" value="InterPro"/>
</dbReference>
<dbReference type="PANTHER" id="PTHR45527:SF1">
    <property type="entry name" value="FATTY ACID SYNTHASE"/>
    <property type="match status" value="1"/>
</dbReference>
<reference evidence="8 9" key="1">
    <citation type="submission" date="2018-11" db="EMBL/GenBank/DDBJ databases">
        <title>Sequencing the genomes of 1000 actinobacteria strains.</title>
        <authorList>
            <person name="Klenk H.-P."/>
        </authorList>
    </citation>
    <scope>NUCLEOTIDE SEQUENCE [LARGE SCALE GENOMIC DNA]</scope>
    <source>
        <strain evidence="8 9">DSM 44254</strain>
    </source>
</reference>
<dbReference type="Pfam" id="PF00501">
    <property type="entry name" value="AMP-binding"/>
    <property type="match status" value="4"/>
</dbReference>
<dbReference type="PROSITE" id="PS50075">
    <property type="entry name" value="CARRIER"/>
    <property type="match status" value="4"/>
</dbReference>
<dbReference type="Proteomes" id="UP000272400">
    <property type="component" value="Unassembled WGS sequence"/>
</dbReference>
<dbReference type="CDD" id="cd05930">
    <property type="entry name" value="A_NRPS"/>
    <property type="match status" value="2"/>
</dbReference>
<dbReference type="InterPro" id="IPR000873">
    <property type="entry name" value="AMP-dep_synth/lig_dom"/>
</dbReference>
<dbReference type="GO" id="GO:0005829">
    <property type="term" value="C:cytosol"/>
    <property type="evidence" value="ECO:0007669"/>
    <property type="project" value="TreeGrafter"/>
</dbReference>
<dbReference type="NCBIfam" id="TIGR01720">
    <property type="entry name" value="NRPS-para261"/>
    <property type="match status" value="2"/>
</dbReference>